<organism evidence="1">
    <name type="scientific">Clastoptera arizonana</name>
    <name type="common">Arizona spittle bug</name>
    <dbReference type="NCBI Taxonomy" id="38151"/>
    <lineage>
        <taxon>Eukaryota</taxon>
        <taxon>Metazoa</taxon>
        <taxon>Ecdysozoa</taxon>
        <taxon>Arthropoda</taxon>
        <taxon>Hexapoda</taxon>
        <taxon>Insecta</taxon>
        <taxon>Pterygota</taxon>
        <taxon>Neoptera</taxon>
        <taxon>Paraneoptera</taxon>
        <taxon>Hemiptera</taxon>
        <taxon>Auchenorrhyncha</taxon>
        <taxon>Cercopoidea</taxon>
        <taxon>Clastopteridae</taxon>
        <taxon>Clastoptera</taxon>
    </lineage>
</organism>
<evidence type="ECO:0000313" key="1">
    <source>
        <dbReference type="EMBL" id="JAS18390.1"/>
    </source>
</evidence>
<dbReference type="PANTHER" id="PTHR46114">
    <property type="entry name" value="APPLE DOMAIN-CONTAINING PROTEIN"/>
    <property type="match status" value="1"/>
</dbReference>
<dbReference type="EMBL" id="GEDC01018908">
    <property type="protein sequence ID" value="JAS18390.1"/>
    <property type="molecule type" value="Transcribed_RNA"/>
</dbReference>
<sequence length="108" mass="12329">MSKMMKSSSVLQKKELQLFKQIELNDLVRDLGLTKEKAELLGSRLKEKNLLADGTSICVYRKREHQFSTYFDQEGDLVHCSNIPGLIDEFGVLTKKTGDYLSIHPKLV</sequence>
<reference evidence="1" key="1">
    <citation type="submission" date="2015-12" db="EMBL/GenBank/DDBJ databases">
        <title>De novo transcriptome assembly of four potential Pierce s Disease insect vectors from Arizona vineyards.</title>
        <authorList>
            <person name="Tassone E.E."/>
        </authorList>
    </citation>
    <scope>NUCLEOTIDE SEQUENCE</scope>
</reference>
<protein>
    <submittedName>
        <fullName evidence="1">Uncharacterized protein</fullName>
    </submittedName>
</protein>
<dbReference type="AlphaFoldDB" id="A0A1B6CY49"/>
<dbReference type="PANTHER" id="PTHR46114:SF2">
    <property type="entry name" value="CULLIN N-TERMINAL DOMAIN-CONTAINING PROTEIN"/>
    <property type="match status" value="1"/>
</dbReference>
<accession>A0A1B6CY49</accession>
<name>A0A1B6CY49_9HEMI</name>
<gene>
    <name evidence="1" type="ORF">g.44005</name>
</gene>
<proteinExistence type="predicted"/>